<evidence type="ECO:0000259" key="4">
    <source>
        <dbReference type="PROSITE" id="PS50168"/>
    </source>
</evidence>
<dbReference type="Gene3D" id="1.10.533.10">
    <property type="entry name" value="Death Domain, Fas"/>
    <property type="match status" value="2"/>
</dbReference>
<keyword evidence="1" id="KW-0053">Apoptosis</keyword>
<evidence type="ECO:0000256" key="1">
    <source>
        <dbReference type="ARBA" id="ARBA00022703"/>
    </source>
</evidence>
<evidence type="ECO:0000256" key="3">
    <source>
        <dbReference type="SAM" id="MobiDB-lite"/>
    </source>
</evidence>
<dbReference type="InterPro" id="IPR001875">
    <property type="entry name" value="DED_dom"/>
</dbReference>
<feature type="region of interest" description="Disordered" evidence="3">
    <location>
        <begin position="342"/>
        <end position="363"/>
    </location>
</feature>
<dbReference type="Pfam" id="PF01335">
    <property type="entry name" value="DED"/>
    <property type="match status" value="1"/>
</dbReference>
<dbReference type="EMBL" id="JARQWQ010000003">
    <property type="protein sequence ID" value="KAK2572688.1"/>
    <property type="molecule type" value="Genomic_DNA"/>
</dbReference>
<proteinExistence type="predicted"/>
<dbReference type="AlphaFoldDB" id="A0AAD9VFI4"/>
<comment type="caution">
    <text evidence="5">The sequence shown here is derived from an EMBL/GenBank/DDBJ whole genome shotgun (WGS) entry which is preliminary data.</text>
</comment>
<feature type="coiled-coil region" evidence="2">
    <location>
        <begin position="82"/>
        <end position="112"/>
    </location>
</feature>
<evidence type="ECO:0000256" key="2">
    <source>
        <dbReference type="SAM" id="Coils"/>
    </source>
</evidence>
<dbReference type="GO" id="GO:0042981">
    <property type="term" value="P:regulation of apoptotic process"/>
    <property type="evidence" value="ECO:0007669"/>
    <property type="project" value="InterPro"/>
</dbReference>
<dbReference type="PROSITE" id="PS50168">
    <property type="entry name" value="DED"/>
    <property type="match status" value="2"/>
</dbReference>
<protein>
    <recommendedName>
        <fullName evidence="4">DED domain-containing protein</fullName>
    </recommendedName>
</protein>
<sequence>MSETEYNSLLFRISKRLDDINDLEHILFICRGKLQHQADQDIHNTLSLLRKLEDNNFLGVDYLQLVKDILKAVEEWDLHEKVVKFERKRREYKELLERAINVLEELNDLERLMSTVCRERRIPEERKNDVHDVRSLIQVLEDIDFLGIDCLEILKEIFTELNDDELLTELAEFQKRRIEDETRERRKEIRVHCTFRTLSGALLLVGTGLILRRSSTLKDYFQAFTVAALPAANALRAISEGSVCFTVQAETSLALEELYERYSTGRLQKDLQEFLVTDDIRQLTDGEEVVVSVYIDDKEFREALDDLTNEHQQGHNEVEGKQSRYLNEERMAFVQSYLENTEDTGSLTTGTSDDGFGSHSAPSDLALEEPGFTIEPRLKDLSEEAIAELTIKLQSDEVLCNQFYHSFGLESRHPKKMLIEIENIGKLFPDTPVKLVIDVCRALQLYDLVELLEKAAKPRTLRQALPLKEIAKLPSYSNRPTTFYRKVKIVCFGDAEETFRTIRNFFKKTFPGSKYSGLITGFDISSLDSLRRVLVDQRKNVHC</sequence>
<feature type="compositionally biased region" description="Low complexity" evidence="3">
    <location>
        <begin position="343"/>
        <end position="360"/>
    </location>
</feature>
<accession>A0AAD9VFI4</accession>
<reference evidence="5" key="2">
    <citation type="journal article" date="2023" name="Science">
        <title>Genomic signatures of disease resistance in endangered staghorn corals.</title>
        <authorList>
            <person name="Vollmer S.V."/>
            <person name="Selwyn J.D."/>
            <person name="Despard B.A."/>
            <person name="Roesel C.L."/>
        </authorList>
    </citation>
    <scope>NUCLEOTIDE SEQUENCE</scope>
    <source>
        <strain evidence="5">K2</strain>
    </source>
</reference>
<dbReference type="GO" id="GO:0006915">
    <property type="term" value="P:apoptotic process"/>
    <property type="evidence" value="ECO:0007669"/>
    <property type="project" value="UniProtKB-KW"/>
</dbReference>
<feature type="domain" description="DED" evidence="4">
    <location>
        <begin position="5"/>
        <end position="84"/>
    </location>
</feature>
<dbReference type="Proteomes" id="UP001249851">
    <property type="component" value="Unassembled WGS sequence"/>
</dbReference>
<organism evidence="5 6">
    <name type="scientific">Acropora cervicornis</name>
    <name type="common">Staghorn coral</name>
    <dbReference type="NCBI Taxonomy" id="6130"/>
    <lineage>
        <taxon>Eukaryota</taxon>
        <taxon>Metazoa</taxon>
        <taxon>Cnidaria</taxon>
        <taxon>Anthozoa</taxon>
        <taxon>Hexacorallia</taxon>
        <taxon>Scleractinia</taxon>
        <taxon>Astrocoeniina</taxon>
        <taxon>Acroporidae</taxon>
        <taxon>Acropora</taxon>
    </lineage>
</organism>
<feature type="domain" description="DED" evidence="4">
    <location>
        <begin position="91"/>
        <end position="172"/>
    </location>
</feature>
<gene>
    <name evidence="5" type="ORF">P5673_001668</name>
</gene>
<dbReference type="InterPro" id="IPR011029">
    <property type="entry name" value="DEATH-like_dom_sf"/>
</dbReference>
<name>A0AAD9VFI4_ACRCE</name>
<evidence type="ECO:0000313" key="6">
    <source>
        <dbReference type="Proteomes" id="UP001249851"/>
    </source>
</evidence>
<dbReference type="PANTHER" id="PTHR48169:SF7">
    <property type="entry name" value="CASPASE 10"/>
    <property type="match status" value="1"/>
</dbReference>
<dbReference type="PANTHER" id="PTHR48169">
    <property type="entry name" value="DED DOMAIN-CONTAINING PROTEIN"/>
    <property type="match status" value="1"/>
</dbReference>
<keyword evidence="2" id="KW-0175">Coiled coil</keyword>
<dbReference type="SUPFAM" id="SSF47986">
    <property type="entry name" value="DEATH domain"/>
    <property type="match status" value="2"/>
</dbReference>
<keyword evidence="6" id="KW-1185">Reference proteome</keyword>
<evidence type="ECO:0000313" key="5">
    <source>
        <dbReference type="EMBL" id="KAK2572688.1"/>
    </source>
</evidence>
<reference evidence="5" key="1">
    <citation type="journal article" date="2023" name="G3 (Bethesda)">
        <title>Whole genome assembly and annotation of the endangered Caribbean coral Acropora cervicornis.</title>
        <authorList>
            <person name="Selwyn J.D."/>
            <person name="Vollmer S.V."/>
        </authorList>
    </citation>
    <scope>NUCLEOTIDE SEQUENCE</scope>
    <source>
        <strain evidence="5">K2</strain>
    </source>
</reference>